<keyword evidence="5" id="KW-1185">Reference proteome</keyword>
<evidence type="ECO:0000256" key="3">
    <source>
        <dbReference type="ARBA" id="ARBA00022833"/>
    </source>
</evidence>
<organism evidence="4 5">
    <name type="scientific">Paramormyrops kingsleyae</name>
    <dbReference type="NCBI Taxonomy" id="1676925"/>
    <lineage>
        <taxon>Eukaryota</taxon>
        <taxon>Metazoa</taxon>
        <taxon>Chordata</taxon>
        <taxon>Craniata</taxon>
        <taxon>Vertebrata</taxon>
        <taxon>Euteleostomi</taxon>
        <taxon>Actinopterygii</taxon>
        <taxon>Neopterygii</taxon>
        <taxon>Teleostei</taxon>
        <taxon>Osteoglossocephala</taxon>
        <taxon>Osteoglossomorpha</taxon>
        <taxon>Osteoglossiformes</taxon>
        <taxon>Mormyridae</taxon>
        <taxon>Paramormyrops</taxon>
    </lineage>
</organism>
<dbReference type="GO" id="GO:0045893">
    <property type="term" value="P:positive regulation of DNA-templated transcription"/>
    <property type="evidence" value="ECO:0007669"/>
    <property type="project" value="TreeGrafter"/>
</dbReference>
<keyword evidence="1" id="KW-0479">Metal-binding</keyword>
<sequence>MVPTSPTCVSTHWHHQSISQTLSGDSKVADFVSQPLPTVYCTQALLAFEESQGAVIASGMSTREIRRLPTKAFDPAHSTCQIFFRDYMEGENLRILPCLPDYHVKCIDRWSNVGLLFKW</sequence>
<reference evidence="4" key="1">
    <citation type="submission" date="2025-08" db="UniProtKB">
        <authorList>
            <consortium name="Ensembl"/>
        </authorList>
    </citation>
    <scope>IDENTIFICATION</scope>
</reference>
<proteinExistence type="predicted"/>
<dbReference type="GO" id="GO:0016567">
    <property type="term" value="P:protein ubiquitination"/>
    <property type="evidence" value="ECO:0007669"/>
    <property type="project" value="TreeGrafter"/>
</dbReference>
<evidence type="ECO:0000313" key="5">
    <source>
        <dbReference type="Proteomes" id="UP000261540"/>
    </source>
</evidence>
<dbReference type="GO" id="GO:0006511">
    <property type="term" value="P:ubiquitin-dependent protein catabolic process"/>
    <property type="evidence" value="ECO:0007669"/>
    <property type="project" value="TreeGrafter"/>
</dbReference>
<evidence type="ECO:0000256" key="1">
    <source>
        <dbReference type="ARBA" id="ARBA00022723"/>
    </source>
</evidence>
<dbReference type="GO" id="GO:0061630">
    <property type="term" value="F:ubiquitin protein ligase activity"/>
    <property type="evidence" value="ECO:0007669"/>
    <property type="project" value="TreeGrafter"/>
</dbReference>
<accession>A0A3B3RRP5</accession>
<protein>
    <recommendedName>
        <fullName evidence="6">RING-type domain-containing protein</fullName>
    </recommendedName>
</protein>
<dbReference type="Ensembl" id="ENSPKIT00000001793.1">
    <property type="protein sequence ID" value="ENSPKIP00000021164.1"/>
    <property type="gene ID" value="ENSPKIG00000005677.1"/>
</dbReference>
<evidence type="ECO:0000313" key="4">
    <source>
        <dbReference type="Ensembl" id="ENSPKIP00000021164.1"/>
    </source>
</evidence>
<dbReference type="PANTHER" id="PTHR45931">
    <property type="entry name" value="SI:CH211-59O9.10"/>
    <property type="match status" value="1"/>
</dbReference>
<name>A0A3B3RRP5_9TELE</name>
<dbReference type="SUPFAM" id="SSF57850">
    <property type="entry name" value="RING/U-box"/>
    <property type="match status" value="1"/>
</dbReference>
<dbReference type="Proteomes" id="UP000261540">
    <property type="component" value="Unplaced"/>
</dbReference>
<dbReference type="Gene3D" id="3.30.40.10">
    <property type="entry name" value="Zinc/RING finger domain, C3HC4 (zinc finger)"/>
    <property type="match status" value="1"/>
</dbReference>
<reference evidence="4" key="2">
    <citation type="submission" date="2025-09" db="UniProtKB">
        <authorList>
            <consortium name="Ensembl"/>
        </authorList>
    </citation>
    <scope>IDENTIFICATION</scope>
</reference>
<dbReference type="AlphaFoldDB" id="A0A3B3RRP5"/>
<keyword evidence="3" id="KW-0862">Zinc</keyword>
<dbReference type="GO" id="GO:0008270">
    <property type="term" value="F:zinc ion binding"/>
    <property type="evidence" value="ECO:0007669"/>
    <property type="project" value="UniProtKB-KW"/>
</dbReference>
<evidence type="ECO:0000256" key="2">
    <source>
        <dbReference type="ARBA" id="ARBA00022771"/>
    </source>
</evidence>
<dbReference type="InterPro" id="IPR051834">
    <property type="entry name" value="RING_finger_E3_ligase"/>
</dbReference>
<dbReference type="InterPro" id="IPR013083">
    <property type="entry name" value="Znf_RING/FYVE/PHD"/>
</dbReference>
<dbReference type="STRING" id="1676925.ENSPKIP00000021164"/>
<dbReference type="GO" id="GO:0005634">
    <property type="term" value="C:nucleus"/>
    <property type="evidence" value="ECO:0007669"/>
    <property type="project" value="TreeGrafter"/>
</dbReference>
<evidence type="ECO:0008006" key="6">
    <source>
        <dbReference type="Google" id="ProtNLM"/>
    </source>
</evidence>
<dbReference type="PANTHER" id="PTHR45931:SF15">
    <property type="entry name" value="SI:CH211-59O9.10"/>
    <property type="match status" value="1"/>
</dbReference>
<keyword evidence="2" id="KW-0863">Zinc-finger</keyword>